<evidence type="ECO:0000256" key="1">
    <source>
        <dbReference type="SAM" id="Phobius"/>
    </source>
</evidence>
<sequence length="173" mass="19772">MAHETTLQAARDSMKWWNIYYHTLLSIHFFLGISGVVIGALIAANFDTELFILSPQFLGILSTVIVGVVSFVQPGRMASVFFDAYWRMRVEILRYSNKEEGSEDLLEAIESGFLTVATIQPEALKKHEQIKEDQMGDDQLSDEEIERLVKFRQQIINEREDEAGSSEQKPEDK</sequence>
<keyword evidence="1" id="KW-0472">Membrane</keyword>
<evidence type="ECO:0000313" key="2">
    <source>
        <dbReference type="EMBL" id="SMC14667.1"/>
    </source>
</evidence>
<dbReference type="AlphaFoldDB" id="A0A1X7BYC8"/>
<accession>A0A1X7BYC8</accession>
<gene>
    <name evidence="2" type="ORF">ROA7745_04536</name>
</gene>
<dbReference type="EMBL" id="FWXB01000035">
    <property type="protein sequence ID" value="SMC14667.1"/>
    <property type="molecule type" value="Genomic_DNA"/>
</dbReference>
<protein>
    <submittedName>
        <fullName evidence="2">Uncharacterized protein</fullName>
    </submittedName>
</protein>
<reference evidence="2 3" key="1">
    <citation type="submission" date="2017-03" db="EMBL/GenBank/DDBJ databases">
        <authorList>
            <person name="Afonso C.L."/>
            <person name="Miller P.J."/>
            <person name="Scott M.A."/>
            <person name="Spackman E."/>
            <person name="Goraichik I."/>
            <person name="Dimitrov K.M."/>
            <person name="Suarez D.L."/>
            <person name="Swayne D.E."/>
        </authorList>
    </citation>
    <scope>NUCLEOTIDE SEQUENCE [LARGE SCALE GENOMIC DNA]</scope>
    <source>
        <strain evidence="2 3">CECT 7745</strain>
    </source>
</reference>
<dbReference type="RefSeq" id="WP_139836559.1">
    <property type="nucleotide sequence ID" value="NZ_FWXB01000035.1"/>
</dbReference>
<proteinExistence type="predicted"/>
<evidence type="ECO:0000313" key="3">
    <source>
        <dbReference type="Proteomes" id="UP000193224"/>
    </source>
</evidence>
<name>A0A1X7BYC8_9RHOB</name>
<keyword evidence="1" id="KW-0812">Transmembrane</keyword>
<keyword evidence="1" id="KW-1133">Transmembrane helix</keyword>
<feature type="transmembrane region" description="Helical" evidence="1">
    <location>
        <begin position="50"/>
        <end position="72"/>
    </location>
</feature>
<organism evidence="2 3">
    <name type="scientific">Roseovarius aestuarii</name>
    <dbReference type="NCBI Taxonomy" id="475083"/>
    <lineage>
        <taxon>Bacteria</taxon>
        <taxon>Pseudomonadati</taxon>
        <taxon>Pseudomonadota</taxon>
        <taxon>Alphaproteobacteria</taxon>
        <taxon>Rhodobacterales</taxon>
        <taxon>Roseobacteraceae</taxon>
        <taxon>Roseovarius</taxon>
    </lineage>
</organism>
<dbReference type="Proteomes" id="UP000193224">
    <property type="component" value="Unassembled WGS sequence"/>
</dbReference>
<feature type="transmembrane region" description="Helical" evidence="1">
    <location>
        <begin position="20"/>
        <end position="44"/>
    </location>
</feature>
<keyword evidence="3" id="KW-1185">Reference proteome</keyword>